<keyword evidence="4" id="KW-0378">Hydrolase</keyword>
<proteinExistence type="inferred from homology"/>
<evidence type="ECO:0000256" key="4">
    <source>
        <dbReference type="ARBA" id="ARBA00022801"/>
    </source>
</evidence>
<evidence type="ECO:0000313" key="6">
    <source>
        <dbReference type="Proteomes" id="UP000525078"/>
    </source>
</evidence>
<accession>A0A7J6HNW4</accession>
<comment type="caution">
    <text evidence="5">The sequence shown here is derived from an EMBL/GenBank/DDBJ whole genome shotgun (WGS) entry which is preliminary data.</text>
</comment>
<dbReference type="SUPFAM" id="SSF53474">
    <property type="entry name" value="alpha/beta-Hydrolases"/>
    <property type="match status" value="1"/>
</dbReference>
<evidence type="ECO:0008006" key="7">
    <source>
        <dbReference type="Google" id="ProtNLM"/>
    </source>
</evidence>
<dbReference type="AlphaFoldDB" id="A0A7J6HNW4"/>
<dbReference type="PANTHER" id="PTHR13390">
    <property type="entry name" value="LIPASE"/>
    <property type="match status" value="1"/>
</dbReference>
<name>A0A7J6HNW4_CANSA</name>
<dbReference type="PANTHER" id="PTHR13390:SF0">
    <property type="entry name" value="LIPID DROPLET-ASSOCIATED HYDROLASE"/>
    <property type="match status" value="1"/>
</dbReference>
<keyword evidence="3" id="KW-0551">Lipid droplet</keyword>
<protein>
    <recommendedName>
        <fullName evidence="7">Lipid droplet-associated hydrolase</fullName>
    </recommendedName>
</protein>
<dbReference type="Gene3D" id="3.40.50.1820">
    <property type="entry name" value="alpha/beta hydrolase"/>
    <property type="match status" value="1"/>
</dbReference>
<evidence type="ECO:0000256" key="1">
    <source>
        <dbReference type="ARBA" id="ARBA00004502"/>
    </source>
</evidence>
<comment type="subcellular location">
    <subcellularLocation>
        <location evidence="1">Lipid droplet</location>
    </subcellularLocation>
</comment>
<dbReference type="GO" id="GO:0019915">
    <property type="term" value="P:lipid storage"/>
    <property type="evidence" value="ECO:0007669"/>
    <property type="project" value="InterPro"/>
</dbReference>
<dbReference type="InterPro" id="IPR029058">
    <property type="entry name" value="AB_hydrolase_fold"/>
</dbReference>
<dbReference type="GO" id="GO:0016298">
    <property type="term" value="F:lipase activity"/>
    <property type="evidence" value="ECO:0007669"/>
    <property type="project" value="InterPro"/>
</dbReference>
<evidence type="ECO:0000256" key="2">
    <source>
        <dbReference type="ARBA" id="ARBA00008300"/>
    </source>
</evidence>
<comment type="similarity">
    <text evidence="2">Belongs to the AB hydrolase superfamily. LDAH family.</text>
</comment>
<reference evidence="5 6" key="1">
    <citation type="journal article" date="2020" name="bioRxiv">
        <title>Sequence and annotation of 42 cannabis genomes reveals extensive copy number variation in cannabinoid synthesis and pathogen resistance genes.</title>
        <authorList>
            <person name="Mckernan K.J."/>
            <person name="Helbert Y."/>
            <person name="Kane L.T."/>
            <person name="Ebling H."/>
            <person name="Zhang L."/>
            <person name="Liu B."/>
            <person name="Eaton Z."/>
            <person name="Mclaughlin S."/>
            <person name="Kingan S."/>
            <person name="Baybayan P."/>
            <person name="Concepcion G."/>
            <person name="Jordan M."/>
            <person name="Riva A."/>
            <person name="Barbazuk W."/>
            <person name="Harkins T."/>
        </authorList>
    </citation>
    <scope>NUCLEOTIDE SEQUENCE [LARGE SCALE GENOMIC DNA]</scope>
    <source>
        <strain evidence="6">cv. Jamaican Lion 4</strain>
        <tissue evidence="5">Leaf</tissue>
    </source>
</reference>
<evidence type="ECO:0000313" key="5">
    <source>
        <dbReference type="EMBL" id="KAF4396954.1"/>
    </source>
</evidence>
<dbReference type="Proteomes" id="UP000525078">
    <property type="component" value="Unassembled WGS sequence"/>
</dbReference>
<evidence type="ECO:0000256" key="3">
    <source>
        <dbReference type="ARBA" id="ARBA00022677"/>
    </source>
</evidence>
<gene>
    <name evidence="5" type="ORF">F8388_004922</name>
</gene>
<dbReference type="Pfam" id="PF10230">
    <property type="entry name" value="LIDHydrolase"/>
    <property type="match status" value="1"/>
</dbReference>
<organism evidence="5 6">
    <name type="scientific">Cannabis sativa</name>
    <name type="common">Hemp</name>
    <name type="synonym">Marijuana</name>
    <dbReference type="NCBI Taxonomy" id="3483"/>
    <lineage>
        <taxon>Eukaryota</taxon>
        <taxon>Viridiplantae</taxon>
        <taxon>Streptophyta</taxon>
        <taxon>Embryophyta</taxon>
        <taxon>Tracheophyta</taxon>
        <taxon>Spermatophyta</taxon>
        <taxon>Magnoliopsida</taxon>
        <taxon>eudicotyledons</taxon>
        <taxon>Gunneridae</taxon>
        <taxon>Pentapetalae</taxon>
        <taxon>rosids</taxon>
        <taxon>fabids</taxon>
        <taxon>Rosales</taxon>
        <taxon>Cannabaceae</taxon>
        <taxon>Cannabis</taxon>
    </lineage>
</organism>
<dbReference type="EMBL" id="JAATIP010000001">
    <property type="protein sequence ID" value="KAF4396954.1"/>
    <property type="molecule type" value="Genomic_DNA"/>
</dbReference>
<dbReference type="GO" id="GO:0005811">
    <property type="term" value="C:lipid droplet"/>
    <property type="evidence" value="ECO:0007669"/>
    <property type="project" value="UniProtKB-SubCell"/>
</dbReference>
<sequence>MLLHNHIISSLTRPIRLSLHFCHFRSKSRSYCVVSEMGRQVLQSKTKKLANFRLCNVSSYATEILEIIAEKPVFHALVIPGNPGAVLFYKEFVESLYEWLGGSVSVTAVGHISHTKKDSERGRLFSLQEQIDHKIDFIKHELQNKQVPIILVGHSIGAYMCIEMFKRNQEQCVHVADHIFLLETNLFDTSLSIVGVILHRTVSIFGFRSTIPETVYHRQDCCRERMCFRSPVVSVVLSSIVASLGFLPSWALRLIVSKSVGKSWSSTAVEFHTMRNVLFMAMTEFKKLSETPDWTFMREKHHRIAFLFGIDDHWGPLQMYEEISRQVPDISLSLEREGHTHAFSCTEVGSTWVAQHVANLIKNQISSSTH</sequence>
<dbReference type="InterPro" id="IPR019363">
    <property type="entry name" value="LDAH"/>
</dbReference>